<dbReference type="HOGENOM" id="CLU_161274_0_0_9"/>
<dbReference type="Proteomes" id="UP000002411">
    <property type="component" value="Chromosome"/>
</dbReference>
<dbReference type="KEGG" id="ckl:CKL_1139"/>
<proteinExistence type="predicted"/>
<dbReference type="eggNOG" id="ENOG5030U2T">
    <property type="taxonomic scope" value="Bacteria"/>
</dbReference>
<organism evidence="1 2">
    <name type="scientific">Clostridium kluyveri (strain ATCC 8527 / DSM 555 / NBRC 12016 / NCIMB 10680 / K1)</name>
    <dbReference type="NCBI Taxonomy" id="431943"/>
    <lineage>
        <taxon>Bacteria</taxon>
        <taxon>Bacillati</taxon>
        <taxon>Bacillota</taxon>
        <taxon>Clostridia</taxon>
        <taxon>Eubacteriales</taxon>
        <taxon>Clostridiaceae</taxon>
        <taxon>Clostridium</taxon>
    </lineage>
</organism>
<keyword evidence="2" id="KW-1185">Reference proteome</keyword>
<dbReference type="STRING" id="431943.CKL_1139"/>
<dbReference type="RefSeq" id="WP_012101518.1">
    <property type="nucleotide sequence ID" value="NC_009706.1"/>
</dbReference>
<protein>
    <submittedName>
        <fullName evidence="1">Uncharacterized protein</fullName>
    </submittedName>
</protein>
<dbReference type="Pfam" id="PF19991">
    <property type="entry name" value="HMA_2"/>
    <property type="match status" value="1"/>
</dbReference>
<gene>
    <name evidence="1" type="ordered locus">CKL_1139</name>
</gene>
<sequence length="126" mass="14748">MENLKKHIFKHFAKVKVVHSMPGRLRLKLVNTSNIPEEYSYYIKYLKDALCILPGIDKVKFNHVIGTILIEYNVDKVYEEKILGWIDTIIKVGADNFQLIKDYGENNLQYVVDTLEQQLKDVVHKI</sequence>
<accession>A5N7A0</accession>
<evidence type="ECO:0000313" key="1">
    <source>
        <dbReference type="EMBL" id="EDK33181.1"/>
    </source>
</evidence>
<reference evidence="1 2" key="1">
    <citation type="journal article" date="2008" name="Proc. Natl. Acad. Sci. U.S.A.">
        <title>The genome of Clostridium kluyveri, a strict anaerobe with unique metabolic features.</title>
        <authorList>
            <person name="Seedorf H."/>
            <person name="Fricke W.F."/>
            <person name="Veith B."/>
            <person name="Brueggemann H."/>
            <person name="Liesegang H."/>
            <person name="Strittmatter A."/>
            <person name="Miethke M."/>
            <person name="Buckel W."/>
            <person name="Hinderberger J."/>
            <person name="Li F."/>
            <person name="Hagemeier C."/>
            <person name="Thauer R.K."/>
            <person name="Gottschalk G."/>
        </authorList>
    </citation>
    <scope>NUCLEOTIDE SEQUENCE [LARGE SCALE GENOMIC DNA]</scope>
    <source>
        <strain evidence="2">ATCC 8527 / DSM 555 / NCIMB 10680</strain>
    </source>
</reference>
<dbReference type="AlphaFoldDB" id="A5N7A0"/>
<evidence type="ECO:0000313" key="2">
    <source>
        <dbReference type="Proteomes" id="UP000002411"/>
    </source>
</evidence>
<dbReference type="EMBL" id="CP000673">
    <property type="protein sequence ID" value="EDK33181.1"/>
    <property type="molecule type" value="Genomic_DNA"/>
</dbReference>
<name>A5N7A0_CLOK5</name>